<dbReference type="eggNOG" id="ENOG502Z821">
    <property type="taxonomic scope" value="Bacteria"/>
</dbReference>
<evidence type="ECO:0000313" key="1">
    <source>
        <dbReference type="EMBL" id="KPL59617.1"/>
    </source>
</evidence>
<dbReference type="Proteomes" id="UP000050398">
    <property type="component" value="Unassembled WGS sequence"/>
</dbReference>
<dbReference type="PATRIC" id="fig|218284.4.peg.3469"/>
<reference evidence="1 2" key="1">
    <citation type="submission" date="2015-08" db="EMBL/GenBank/DDBJ databases">
        <title>Draft Genome Sequence of Bacillus vietnamensis UCD-SED5.</title>
        <authorList>
            <person name="Lee R.D."/>
            <person name="Jospin G."/>
            <person name="Lang J.M."/>
            <person name="Coil D.A."/>
            <person name="Eisen J.A."/>
        </authorList>
    </citation>
    <scope>NUCLEOTIDE SEQUENCE [LARGE SCALE GENOMIC DNA]</scope>
    <source>
        <strain evidence="1 2">UCD-SED5</strain>
    </source>
</reference>
<accession>A0A0P6WEQ4</accession>
<evidence type="ECO:0000313" key="2">
    <source>
        <dbReference type="Proteomes" id="UP000050398"/>
    </source>
</evidence>
<dbReference type="EMBL" id="LIXZ01000006">
    <property type="protein sequence ID" value="KPL59617.1"/>
    <property type="molecule type" value="Genomic_DNA"/>
</dbReference>
<proteinExistence type="predicted"/>
<dbReference type="OrthoDB" id="2433584at2"/>
<dbReference type="Pfam" id="PF11079">
    <property type="entry name" value="YqhG"/>
    <property type="match status" value="1"/>
</dbReference>
<dbReference type="InterPro" id="IPR024562">
    <property type="entry name" value="YqhG"/>
</dbReference>
<gene>
    <name evidence="1" type="ORF">AM506_09090</name>
</gene>
<dbReference type="AlphaFoldDB" id="A0A0P6WEQ4"/>
<comment type="caution">
    <text evidence="1">The sequence shown here is derived from an EMBL/GenBank/DDBJ whole genome shotgun (WGS) entry which is preliminary data.</text>
</comment>
<protein>
    <submittedName>
        <fullName evidence="1">Uncharacterized protein</fullName>
    </submittedName>
</protein>
<sequence length="263" mass="30603">MQQHEIHRFLERYFVANGCDMVANGNGYMTVQLSIDLDKELMNRPFYWHYLEKTGGTPNPMTLSLITNPDQAPEDMKGESIHFGSPRLHQIFHSTRSLAGYIRLYENRYTASGQQTPLHPWLGLNIKISYQSNRKKDSIKSIGLNLINGVIEEDFHSSLLSKNLTPKIPDFSFTLTPIIKPKSGVNRIQAYLYEEIKREPVEWAEQARKTWEEDLQLLDHFYGDQEEKPESYFLEQQALKEQYEPKITIEVINGGIFYLQQSK</sequence>
<organism evidence="1 2">
    <name type="scientific">Rossellomorea vietnamensis</name>
    <dbReference type="NCBI Taxonomy" id="218284"/>
    <lineage>
        <taxon>Bacteria</taxon>
        <taxon>Bacillati</taxon>
        <taxon>Bacillota</taxon>
        <taxon>Bacilli</taxon>
        <taxon>Bacillales</taxon>
        <taxon>Bacillaceae</taxon>
        <taxon>Rossellomorea</taxon>
    </lineage>
</organism>
<name>A0A0P6WEQ4_9BACI</name>
<dbReference type="RefSeq" id="WP_060672192.1">
    <property type="nucleotide sequence ID" value="NZ_JBCNGU010000018.1"/>
</dbReference>